<accession>A0A9D1J6H4</accession>
<evidence type="ECO:0000313" key="2">
    <source>
        <dbReference type="Proteomes" id="UP000886744"/>
    </source>
</evidence>
<dbReference type="Gene3D" id="1.10.10.410">
    <property type="match status" value="1"/>
</dbReference>
<sequence length="151" mass="15984">MSLEQQIQSDIKAAMVAKDKVALAATRAVKAAILLAKTSEGGAKDSLEDSEVVKIVQKLVKQRKESAEIYSQQNRQDLADNELAEAAAMEKYLPAALSEAQVEEAVKVIIAETGASSMADMGKVMGVATKKLAGQADGRLISAIVKKLLAQ</sequence>
<dbReference type="Gene3D" id="1.10.1510.10">
    <property type="entry name" value="Uncharacterised protein YqeY/AIM41 PF09424, N-terminal domain"/>
    <property type="match status" value="1"/>
</dbReference>
<reference evidence="1" key="1">
    <citation type="submission" date="2020-10" db="EMBL/GenBank/DDBJ databases">
        <authorList>
            <person name="Gilroy R."/>
        </authorList>
    </citation>
    <scope>NUCLEOTIDE SEQUENCE</scope>
    <source>
        <strain evidence="1">ChiHjej13B12-12457</strain>
    </source>
</reference>
<evidence type="ECO:0000313" key="1">
    <source>
        <dbReference type="EMBL" id="HIR62650.1"/>
    </source>
</evidence>
<organism evidence="1 2">
    <name type="scientific">Candidatus Coprenecus avistercoris</name>
    <dbReference type="NCBI Taxonomy" id="2840730"/>
    <lineage>
        <taxon>Bacteria</taxon>
        <taxon>Pseudomonadati</taxon>
        <taxon>Bacteroidota</taxon>
        <taxon>Bacteroidia</taxon>
        <taxon>Bacteroidales</taxon>
        <taxon>Rikenellaceae</taxon>
        <taxon>Rikenellaceae incertae sedis</taxon>
        <taxon>Candidatus Coprenecus</taxon>
    </lineage>
</organism>
<dbReference type="InterPro" id="IPR019004">
    <property type="entry name" value="YqeY/Aim41"/>
</dbReference>
<protein>
    <submittedName>
        <fullName evidence="1">GatB/YqeY domain-containing protein</fullName>
    </submittedName>
</protein>
<name>A0A9D1J6H4_9BACT</name>
<proteinExistence type="predicted"/>
<dbReference type="InterPro" id="IPR042184">
    <property type="entry name" value="YqeY/Aim41_N"/>
</dbReference>
<dbReference type="AlphaFoldDB" id="A0A9D1J6H4"/>
<dbReference type="Pfam" id="PF09424">
    <property type="entry name" value="YqeY"/>
    <property type="match status" value="1"/>
</dbReference>
<reference evidence="1" key="2">
    <citation type="journal article" date="2021" name="PeerJ">
        <title>Extensive microbial diversity within the chicken gut microbiome revealed by metagenomics and culture.</title>
        <authorList>
            <person name="Gilroy R."/>
            <person name="Ravi A."/>
            <person name="Getino M."/>
            <person name="Pursley I."/>
            <person name="Horton D.L."/>
            <person name="Alikhan N.F."/>
            <person name="Baker D."/>
            <person name="Gharbi K."/>
            <person name="Hall N."/>
            <person name="Watson M."/>
            <person name="Adriaenssens E.M."/>
            <person name="Foster-Nyarko E."/>
            <person name="Jarju S."/>
            <person name="Secka A."/>
            <person name="Antonio M."/>
            <person name="Oren A."/>
            <person name="Chaudhuri R.R."/>
            <person name="La Ragione R."/>
            <person name="Hildebrand F."/>
            <person name="Pallen M.J."/>
        </authorList>
    </citation>
    <scope>NUCLEOTIDE SEQUENCE</scope>
    <source>
        <strain evidence="1">ChiHjej13B12-12457</strain>
    </source>
</reference>
<gene>
    <name evidence="1" type="ORF">IAC94_03890</name>
</gene>
<dbReference type="GO" id="GO:0016884">
    <property type="term" value="F:carbon-nitrogen ligase activity, with glutamine as amido-N-donor"/>
    <property type="evidence" value="ECO:0007669"/>
    <property type="project" value="InterPro"/>
</dbReference>
<dbReference type="InterPro" id="IPR023168">
    <property type="entry name" value="GatB_Yqey_C_2"/>
</dbReference>
<dbReference type="EMBL" id="DVHI01000049">
    <property type="protein sequence ID" value="HIR62650.1"/>
    <property type="molecule type" value="Genomic_DNA"/>
</dbReference>
<comment type="caution">
    <text evidence="1">The sequence shown here is derived from an EMBL/GenBank/DDBJ whole genome shotgun (WGS) entry which is preliminary data.</text>
</comment>
<dbReference type="PANTHER" id="PTHR28055:SF1">
    <property type="entry name" value="ALTERED INHERITANCE OF MITOCHONDRIA PROTEIN 41, MITOCHONDRIAL"/>
    <property type="match status" value="1"/>
</dbReference>
<dbReference type="PANTHER" id="PTHR28055">
    <property type="entry name" value="ALTERED INHERITANCE OF MITOCHONDRIA PROTEIN 41, MITOCHONDRIAL"/>
    <property type="match status" value="1"/>
</dbReference>
<dbReference type="InterPro" id="IPR003789">
    <property type="entry name" value="Asn/Gln_tRNA_amidoTrase-B-like"/>
</dbReference>
<dbReference type="SUPFAM" id="SSF89095">
    <property type="entry name" value="GatB/YqeY motif"/>
    <property type="match status" value="1"/>
</dbReference>
<dbReference type="Proteomes" id="UP000886744">
    <property type="component" value="Unassembled WGS sequence"/>
</dbReference>